<feature type="coiled-coil region" evidence="12">
    <location>
        <begin position="50"/>
        <end position="116"/>
    </location>
</feature>
<feature type="compositionally biased region" description="Basic and acidic residues" evidence="13">
    <location>
        <begin position="407"/>
        <end position="457"/>
    </location>
</feature>
<evidence type="ECO:0000256" key="2">
    <source>
        <dbReference type="ARBA" id="ARBA00004479"/>
    </source>
</evidence>
<dbReference type="Pfam" id="PF06365">
    <property type="entry name" value="CD34_antigen"/>
    <property type="match status" value="1"/>
</dbReference>
<keyword evidence="5" id="KW-0732">Signal</keyword>
<protein>
    <submittedName>
        <fullName evidence="15">Uncharacterized protein</fullName>
    </submittedName>
</protein>
<dbReference type="InterPro" id="IPR013836">
    <property type="entry name" value="CD34/Podocalyxin"/>
</dbReference>
<comment type="caution">
    <text evidence="15">The sequence shown here is derived from an EMBL/GenBank/DDBJ whole genome shotgun (WGS) entry which is preliminary data.</text>
</comment>
<feature type="region of interest" description="Disordered" evidence="13">
    <location>
        <begin position="1021"/>
        <end position="1044"/>
    </location>
</feature>
<accession>A0A9Q0ES01</accession>
<dbReference type="OrthoDB" id="311279at2759"/>
<dbReference type="PANTHER" id="PTHR23170">
    <property type="entry name" value="NY-REN-58 ANTIGEN"/>
    <property type="match status" value="1"/>
</dbReference>
<dbReference type="GO" id="GO:0007155">
    <property type="term" value="P:cell adhesion"/>
    <property type="evidence" value="ECO:0007669"/>
    <property type="project" value="UniProtKB-KW"/>
</dbReference>
<evidence type="ECO:0000256" key="14">
    <source>
        <dbReference type="SAM" id="Phobius"/>
    </source>
</evidence>
<dbReference type="GO" id="GO:0005814">
    <property type="term" value="C:centriole"/>
    <property type="evidence" value="ECO:0007669"/>
    <property type="project" value="TreeGrafter"/>
</dbReference>
<organism evidence="15 16">
    <name type="scientific">Muraenolepis orangiensis</name>
    <name type="common">Patagonian moray cod</name>
    <dbReference type="NCBI Taxonomy" id="630683"/>
    <lineage>
        <taxon>Eukaryota</taxon>
        <taxon>Metazoa</taxon>
        <taxon>Chordata</taxon>
        <taxon>Craniata</taxon>
        <taxon>Vertebrata</taxon>
        <taxon>Euteleostomi</taxon>
        <taxon>Actinopterygii</taxon>
        <taxon>Neopterygii</taxon>
        <taxon>Teleostei</taxon>
        <taxon>Neoteleostei</taxon>
        <taxon>Acanthomorphata</taxon>
        <taxon>Zeiogadaria</taxon>
        <taxon>Gadariae</taxon>
        <taxon>Gadiformes</taxon>
        <taxon>Muraenolepidoidei</taxon>
        <taxon>Muraenolepididae</taxon>
        <taxon>Muraenolepis</taxon>
    </lineage>
</organism>
<evidence type="ECO:0000256" key="10">
    <source>
        <dbReference type="ARBA" id="ARBA00023180"/>
    </source>
</evidence>
<proteinExistence type="predicted"/>
<evidence type="ECO:0000256" key="4">
    <source>
        <dbReference type="ARBA" id="ARBA00022692"/>
    </source>
</evidence>
<reference evidence="15" key="1">
    <citation type="submission" date="2022-07" db="EMBL/GenBank/DDBJ databases">
        <title>Chromosome-level genome of Muraenolepis orangiensis.</title>
        <authorList>
            <person name="Kim J."/>
        </authorList>
    </citation>
    <scope>NUCLEOTIDE SEQUENCE</scope>
    <source>
        <strain evidence="15">KU_S4_2022</strain>
        <tissue evidence="15">Muscle</tissue>
    </source>
</reference>
<gene>
    <name evidence="15" type="ORF">NHX12_020507</name>
</gene>
<feature type="region of interest" description="Disordered" evidence="13">
    <location>
        <begin position="315"/>
        <end position="366"/>
    </location>
</feature>
<feature type="coiled-coil region" evidence="12">
    <location>
        <begin position="193"/>
        <end position="301"/>
    </location>
</feature>
<keyword evidence="7 14" id="KW-1133">Transmembrane helix</keyword>
<keyword evidence="8 12" id="KW-0175">Coiled coil</keyword>
<keyword evidence="4 14" id="KW-0812">Transmembrane</keyword>
<keyword evidence="6" id="KW-0130">Cell adhesion</keyword>
<evidence type="ECO:0000313" key="16">
    <source>
        <dbReference type="Proteomes" id="UP001148018"/>
    </source>
</evidence>
<feature type="compositionally biased region" description="Basic and acidic residues" evidence="13">
    <location>
        <begin position="315"/>
        <end position="326"/>
    </location>
</feature>
<feature type="coiled-coil region" evidence="12">
    <location>
        <begin position="902"/>
        <end position="929"/>
    </location>
</feature>
<evidence type="ECO:0000256" key="11">
    <source>
        <dbReference type="ARBA" id="ARBA00023212"/>
    </source>
</evidence>
<keyword evidence="16" id="KW-1185">Reference proteome</keyword>
<dbReference type="EMBL" id="JANIIK010000036">
    <property type="protein sequence ID" value="KAJ3612231.1"/>
    <property type="molecule type" value="Genomic_DNA"/>
</dbReference>
<dbReference type="GO" id="GO:0005813">
    <property type="term" value="C:centrosome"/>
    <property type="evidence" value="ECO:0007669"/>
    <property type="project" value="UniProtKB-SubCell"/>
</dbReference>
<comment type="subcellular location">
    <subcellularLocation>
        <location evidence="1">Cytoplasm</location>
        <location evidence="1">Cytoskeleton</location>
        <location evidence="1">Microtubule organizing center</location>
        <location evidence="1">Centrosome</location>
    </subcellularLocation>
    <subcellularLocation>
        <location evidence="2">Membrane</location>
        <topology evidence="2">Single-pass type I membrane protein</topology>
    </subcellularLocation>
</comment>
<feature type="coiled-coil region" evidence="12">
    <location>
        <begin position="749"/>
        <end position="857"/>
    </location>
</feature>
<evidence type="ECO:0000313" key="15">
    <source>
        <dbReference type="EMBL" id="KAJ3612231.1"/>
    </source>
</evidence>
<evidence type="ECO:0000256" key="5">
    <source>
        <dbReference type="ARBA" id="ARBA00022729"/>
    </source>
</evidence>
<sequence>MNSFFLSQSTPHFPGLELGPGRCPAPGASGGPGGSEMELQKMLIDERMRCENHKTNYQTLKAEHTRLQDEFMRVQGELKGLLGDRQAQQEKLQLLLAELRGELLDKTRQLEESKLQVMTPQRLDLLTVQLQQEMEAPEAERYRSEYNKLRYDYTLFKSQSDYQHQELSRLEQEKKDLVAQYQGSDPSRDARRVEALLREKAQLHLRLKSLEAEVVELRALKDNSGQQAENVHRIQVRQLAESQSAIKSLEAERQSVRLQLERVENELRLAHEQNSQLTGRLHKAEREVNTLTCQVESMKHSHKLEQANVRLECSRTKGEMERERDTLQGQIDGRPRGGAPQDGRLARGKFGAGDPHLGEESARKDLHNLRTRLHQQTIRLEELERTTGELDDLKRLKGGQEVFREELRTARSQAERSQHDAERSLEEGRVQWLEEKHKKRKNQTENKENRRPAHSEEQLILNRRLKELQRRHSEFGQLLLGHQATTGAGPAFPPSSHFAAPSSHITTVNEEQRRWEVSLLHRRLEDLESVQQHQIPIPSCNRSDEMNSSFFLSQSTPHFPGLELGPGRCSTPGASGGPGGSEMELQKMLIDEGMRCENHKTNYQTLKAEHTRLQDEFMRVQGELKGLLGDRQAQQEKLQLLLAELRGELLDKTRQLEESKLQVMTPQRLDLLTVQLQQEMEAPVRERYNKLQEEAERYRSEYSKLRYDYTLFKSQSDYQHQELSRLEREKEDLVAQYQGSDPSRDARRVEALLREKAQLHLRLKSLEAEVVELRALKDNSGQQAENVHRIQVRQLAESQSAIKSLEAERQSVRLQLERVENELRLAHEQNSQLTGRLHKAEREVNTLTCQVESMKHSHKLEQANVRLECSRTKGEMERERDTLQGQIDERVTAAREEELHKTAVLHEEKLELETHMSELEQQRAQQDEAGHAHREEWEERLRGAQLGEESARKDLHNLRTRLHQQTIRLEELERTTGELDDLKRQNQELGVRLGTLAHGEDELQASNRRLKDGQEVLREELRTARSQAERSQHDAERRPAHSEEQLILNRRLKELQRRHSEFGQLLLGHQATTGAGPAFPPSSHFAAPSSHITTVDEEQHRWEVSLLHRRMEDLERVQQHQMEELGPPPEEQDLVDLCERLMPGLLQGSCTVSWSQQGQDIELNSVNISIKVEDTKAKQYYKDIQKEKSLSKPGDKTTLIAILASCGALLAMIIGLGIYATHHRKPYHENQQHLTEELHTVENGYHDNPTLEVMEVQPEMTEKKTEKMMEKKTLCSQFNDSWIVPMEIMNKLPDEEDTHL</sequence>
<dbReference type="InterPro" id="IPR052116">
    <property type="entry name" value="Centro_Cilium_Assembly"/>
</dbReference>
<evidence type="ECO:0000256" key="8">
    <source>
        <dbReference type="ARBA" id="ARBA00023054"/>
    </source>
</evidence>
<feature type="transmembrane region" description="Helical" evidence="14">
    <location>
        <begin position="1199"/>
        <end position="1220"/>
    </location>
</feature>
<evidence type="ECO:0000256" key="3">
    <source>
        <dbReference type="ARBA" id="ARBA00022490"/>
    </source>
</evidence>
<evidence type="ECO:0000256" key="7">
    <source>
        <dbReference type="ARBA" id="ARBA00022989"/>
    </source>
</evidence>
<keyword evidence="3" id="KW-0963">Cytoplasm</keyword>
<evidence type="ECO:0000256" key="6">
    <source>
        <dbReference type="ARBA" id="ARBA00022889"/>
    </source>
</evidence>
<evidence type="ECO:0000256" key="13">
    <source>
        <dbReference type="SAM" id="MobiDB-lite"/>
    </source>
</evidence>
<feature type="compositionally biased region" description="Basic and acidic residues" evidence="13">
    <location>
        <begin position="356"/>
        <end position="366"/>
    </location>
</feature>
<keyword evidence="10" id="KW-0325">Glycoprotein</keyword>
<feature type="region of interest" description="Disordered" evidence="13">
    <location>
        <begin position="407"/>
        <end position="458"/>
    </location>
</feature>
<evidence type="ECO:0000256" key="12">
    <source>
        <dbReference type="SAM" id="Coils"/>
    </source>
</evidence>
<evidence type="ECO:0000256" key="1">
    <source>
        <dbReference type="ARBA" id="ARBA00004300"/>
    </source>
</evidence>
<dbReference type="GO" id="GO:0097539">
    <property type="term" value="C:ciliary transition fiber"/>
    <property type="evidence" value="ECO:0007669"/>
    <property type="project" value="TreeGrafter"/>
</dbReference>
<keyword evidence="9 14" id="KW-0472">Membrane</keyword>
<evidence type="ECO:0000256" key="9">
    <source>
        <dbReference type="ARBA" id="ARBA00023136"/>
    </source>
</evidence>
<dbReference type="GO" id="GO:0005886">
    <property type="term" value="C:plasma membrane"/>
    <property type="evidence" value="ECO:0007669"/>
    <property type="project" value="UniProtKB-ARBA"/>
</dbReference>
<dbReference type="Proteomes" id="UP001148018">
    <property type="component" value="Unassembled WGS sequence"/>
</dbReference>
<feature type="compositionally biased region" description="Polar residues" evidence="13">
    <location>
        <begin position="1"/>
        <end position="11"/>
    </location>
</feature>
<feature type="region of interest" description="Disordered" evidence="13">
    <location>
        <begin position="1"/>
        <end position="35"/>
    </location>
</feature>
<keyword evidence="11" id="KW-0206">Cytoskeleton</keyword>
<dbReference type="GO" id="GO:0060271">
    <property type="term" value="P:cilium assembly"/>
    <property type="evidence" value="ECO:0007669"/>
    <property type="project" value="TreeGrafter"/>
</dbReference>
<feature type="coiled-coil region" evidence="12">
    <location>
        <begin position="596"/>
        <end position="662"/>
    </location>
</feature>
<dbReference type="PANTHER" id="PTHR23170:SF2">
    <property type="entry name" value="CENTROSOMAL PROTEIN OF 83 KDA"/>
    <property type="match status" value="1"/>
</dbReference>
<name>A0A9Q0ES01_9TELE</name>
<dbReference type="GO" id="GO:0005794">
    <property type="term" value="C:Golgi apparatus"/>
    <property type="evidence" value="ECO:0007669"/>
    <property type="project" value="TreeGrafter"/>
</dbReference>
<dbReference type="GO" id="GO:0051660">
    <property type="term" value="P:establishment of centrosome localization"/>
    <property type="evidence" value="ECO:0007669"/>
    <property type="project" value="TreeGrafter"/>
</dbReference>